<keyword evidence="3" id="KW-1185">Reference proteome</keyword>
<dbReference type="Pfam" id="PF07993">
    <property type="entry name" value="NAD_binding_4"/>
    <property type="match status" value="1"/>
</dbReference>
<name>A0A6A2YPB2_HIBSY</name>
<feature type="domain" description="Thioester reductase (TE)" evidence="1">
    <location>
        <begin position="31"/>
        <end position="88"/>
    </location>
</feature>
<organism evidence="2 3">
    <name type="scientific">Hibiscus syriacus</name>
    <name type="common">Rose of Sharon</name>
    <dbReference type="NCBI Taxonomy" id="106335"/>
    <lineage>
        <taxon>Eukaryota</taxon>
        <taxon>Viridiplantae</taxon>
        <taxon>Streptophyta</taxon>
        <taxon>Embryophyta</taxon>
        <taxon>Tracheophyta</taxon>
        <taxon>Spermatophyta</taxon>
        <taxon>Magnoliopsida</taxon>
        <taxon>eudicotyledons</taxon>
        <taxon>Gunneridae</taxon>
        <taxon>Pentapetalae</taxon>
        <taxon>rosids</taxon>
        <taxon>malvids</taxon>
        <taxon>Malvales</taxon>
        <taxon>Malvaceae</taxon>
        <taxon>Malvoideae</taxon>
        <taxon>Hibiscus</taxon>
    </lineage>
</organism>
<evidence type="ECO:0000313" key="2">
    <source>
        <dbReference type="EMBL" id="KAE8681148.1"/>
    </source>
</evidence>
<dbReference type="Gene3D" id="3.40.50.720">
    <property type="entry name" value="NAD(P)-binding Rossmann-like Domain"/>
    <property type="match status" value="1"/>
</dbReference>
<accession>A0A6A2YPB2</accession>
<evidence type="ECO:0000313" key="3">
    <source>
        <dbReference type="Proteomes" id="UP000436088"/>
    </source>
</evidence>
<comment type="caution">
    <text evidence="2">The sequence shown here is derived from an EMBL/GenBank/DDBJ whole genome shotgun (WGS) entry which is preliminary data.</text>
</comment>
<dbReference type="Proteomes" id="UP000436088">
    <property type="component" value="Unassembled WGS sequence"/>
</dbReference>
<proteinExistence type="predicted"/>
<evidence type="ECO:0000259" key="1">
    <source>
        <dbReference type="Pfam" id="PF07993"/>
    </source>
</evidence>
<reference evidence="2" key="1">
    <citation type="submission" date="2019-09" db="EMBL/GenBank/DDBJ databases">
        <title>Draft genome information of white flower Hibiscus syriacus.</title>
        <authorList>
            <person name="Kim Y.-M."/>
        </authorList>
    </citation>
    <scope>NUCLEOTIDE SEQUENCE [LARGE SCALE GENOMIC DNA]</scope>
    <source>
        <strain evidence="2">YM2019G1</strain>
    </source>
</reference>
<dbReference type="AlphaFoldDB" id="A0A6A2YPB2"/>
<dbReference type="EMBL" id="VEPZ02001315">
    <property type="protein sequence ID" value="KAE8681148.1"/>
    <property type="molecule type" value="Genomic_DNA"/>
</dbReference>
<sequence>MCVIAAVGGPSSEVNTVAPNSVHPKSEWTAGGDTAFDQRYDVALQATAMGSCKLLNFASKCRNIELFVHTSSGSAKRYSREGRFMEEKECFSPTDSMGRQVCVLSVTTVLEKETKWASDYKKLVKPNEVVPKMKRLGLIR</sequence>
<dbReference type="InterPro" id="IPR013120">
    <property type="entry name" value="FAR_NAD-bd"/>
</dbReference>
<protein>
    <recommendedName>
        <fullName evidence="1">Thioester reductase (TE) domain-containing protein</fullName>
    </recommendedName>
</protein>
<gene>
    <name evidence="2" type="ORF">F3Y22_tig00111342pilonHSYRG00228</name>
</gene>